<name>A0A917DRU4_9SPHN</name>
<keyword evidence="6" id="KW-0653">Protein transport</keyword>
<evidence type="ECO:0000256" key="3">
    <source>
        <dbReference type="ARBA" id="ARBA00022692"/>
    </source>
</evidence>
<keyword evidence="6" id="KW-0813">Transport</keyword>
<dbReference type="InterPro" id="IPR047055">
    <property type="entry name" value="MotA-like"/>
</dbReference>
<reference evidence="9" key="1">
    <citation type="journal article" date="2014" name="Int. J. Syst. Evol. Microbiol.">
        <title>Complete genome sequence of Corynebacterium casei LMG S-19264T (=DSM 44701T), isolated from a smear-ripened cheese.</title>
        <authorList>
            <consortium name="US DOE Joint Genome Institute (JGI-PGF)"/>
            <person name="Walter F."/>
            <person name="Albersmeier A."/>
            <person name="Kalinowski J."/>
            <person name="Ruckert C."/>
        </authorList>
    </citation>
    <scope>NUCLEOTIDE SEQUENCE</scope>
    <source>
        <strain evidence="9">CGMCC 1.15360</strain>
    </source>
</reference>
<evidence type="ECO:0000256" key="6">
    <source>
        <dbReference type="RuleBase" id="RU004057"/>
    </source>
</evidence>
<comment type="similarity">
    <text evidence="6">Belongs to the exbB/tolQ family.</text>
</comment>
<dbReference type="Proteomes" id="UP000612349">
    <property type="component" value="Unassembled WGS sequence"/>
</dbReference>
<sequence>MDAASLIDPVSAAVVGGGTLLATVLRAGPRACGGAMAAVARLPHRGFDAAALRSDLARQVQDIRTDGLLRADPNRTGDAAIDEAARALIETRSLAAFRASLDRHRQHRRHRAETAAGTLAMAAEAAPAFGLAGTLLALSQLPDGGLQAGFGGAVAAAVLTTLYGLLLAHLLFAPLAQAVTRACEREEAERGELLDWAASQLEAACAVPVPDRRWRRQAA</sequence>
<dbReference type="InterPro" id="IPR002898">
    <property type="entry name" value="MotA_ExbB_proton_chnl"/>
</dbReference>
<keyword evidence="2" id="KW-1003">Cell membrane</keyword>
<organism evidence="9 10">
    <name type="scientific">Croceicoccus mobilis</name>
    <dbReference type="NCBI Taxonomy" id="1703339"/>
    <lineage>
        <taxon>Bacteria</taxon>
        <taxon>Pseudomonadati</taxon>
        <taxon>Pseudomonadota</taxon>
        <taxon>Alphaproteobacteria</taxon>
        <taxon>Sphingomonadales</taxon>
        <taxon>Erythrobacteraceae</taxon>
        <taxon>Croceicoccus</taxon>
    </lineage>
</organism>
<dbReference type="GO" id="GO:0006935">
    <property type="term" value="P:chemotaxis"/>
    <property type="evidence" value="ECO:0007669"/>
    <property type="project" value="InterPro"/>
</dbReference>
<evidence type="ECO:0000256" key="4">
    <source>
        <dbReference type="ARBA" id="ARBA00022989"/>
    </source>
</evidence>
<comment type="subcellular location">
    <subcellularLocation>
        <location evidence="1">Cell membrane</location>
        <topology evidence="1">Multi-pass membrane protein</topology>
    </subcellularLocation>
    <subcellularLocation>
        <location evidence="6">Membrane</location>
        <topology evidence="6">Multi-pass membrane protein</topology>
    </subcellularLocation>
</comment>
<keyword evidence="3 7" id="KW-0812">Transmembrane</keyword>
<dbReference type="EMBL" id="BMIP01000002">
    <property type="protein sequence ID" value="GGD64026.1"/>
    <property type="molecule type" value="Genomic_DNA"/>
</dbReference>
<accession>A0A917DRU4</accession>
<feature type="transmembrane region" description="Helical" evidence="7">
    <location>
        <begin position="115"/>
        <end position="138"/>
    </location>
</feature>
<dbReference type="Pfam" id="PF01618">
    <property type="entry name" value="MotA_ExbB"/>
    <property type="match status" value="1"/>
</dbReference>
<evidence type="ECO:0000256" key="7">
    <source>
        <dbReference type="SAM" id="Phobius"/>
    </source>
</evidence>
<keyword evidence="5 7" id="KW-0472">Membrane</keyword>
<dbReference type="RefSeq" id="WP_066776738.1">
    <property type="nucleotide sequence ID" value="NZ_BMIP01000002.1"/>
</dbReference>
<keyword evidence="4 7" id="KW-1133">Transmembrane helix</keyword>
<evidence type="ECO:0000256" key="1">
    <source>
        <dbReference type="ARBA" id="ARBA00004651"/>
    </source>
</evidence>
<reference evidence="9" key="2">
    <citation type="submission" date="2020-09" db="EMBL/GenBank/DDBJ databases">
        <authorList>
            <person name="Sun Q."/>
            <person name="Zhou Y."/>
        </authorList>
    </citation>
    <scope>NUCLEOTIDE SEQUENCE</scope>
    <source>
        <strain evidence="9">CGMCC 1.15360</strain>
    </source>
</reference>
<dbReference type="GO" id="GO:0005886">
    <property type="term" value="C:plasma membrane"/>
    <property type="evidence" value="ECO:0007669"/>
    <property type="project" value="UniProtKB-SubCell"/>
</dbReference>
<dbReference type="GO" id="GO:0071978">
    <property type="term" value="P:bacterial-type flagellum-dependent swarming motility"/>
    <property type="evidence" value="ECO:0007669"/>
    <property type="project" value="InterPro"/>
</dbReference>
<evidence type="ECO:0000256" key="2">
    <source>
        <dbReference type="ARBA" id="ARBA00022475"/>
    </source>
</evidence>
<evidence type="ECO:0000313" key="10">
    <source>
        <dbReference type="Proteomes" id="UP000612349"/>
    </source>
</evidence>
<dbReference type="PANTHER" id="PTHR30433">
    <property type="entry name" value="CHEMOTAXIS PROTEIN MOTA"/>
    <property type="match status" value="1"/>
</dbReference>
<evidence type="ECO:0000256" key="5">
    <source>
        <dbReference type="ARBA" id="ARBA00023136"/>
    </source>
</evidence>
<proteinExistence type="inferred from homology"/>
<gene>
    <name evidence="9" type="ORF">GCM10010990_11840</name>
</gene>
<feature type="domain" description="MotA/TolQ/ExbB proton channel" evidence="8">
    <location>
        <begin position="86"/>
        <end position="189"/>
    </location>
</feature>
<evidence type="ECO:0000313" key="9">
    <source>
        <dbReference type="EMBL" id="GGD64026.1"/>
    </source>
</evidence>
<feature type="transmembrane region" description="Helical" evidence="7">
    <location>
        <begin position="150"/>
        <end position="172"/>
    </location>
</feature>
<dbReference type="AlphaFoldDB" id="A0A917DRU4"/>
<dbReference type="GO" id="GO:0015031">
    <property type="term" value="P:protein transport"/>
    <property type="evidence" value="ECO:0007669"/>
    <property type="project" value="UniProtKB-KW"/>
</dbReference>
<keyword evidence="10" id="KW-1185">Reference proteome</keyword>
<protein>
    <recommendedName>
        <fullName evidence="8">MotA/TolQ/ExbB proton channel domain-containing protein</fullName>
    </recommendedName>
</protein>
<evidence type="ECO:0000259" key="8">
    <source>
        <dbReference type="Pfam" id="PF01618"/>
    </source>
</evidence>
<comment type="caution">
    <text evidence="9">The sequence shown here is derived from an EMBL/GenBank/DDBJ whole genome shotgun (WGS) entry which is preliminary data.</text>
</comment>